<dbReference type="EMBL" id="CP035299">
    <property type="protein sequence ID" value="QAU52633.1"/>
    <property type="molecule type" value="Genomic_DNA"/>
</dbReference>
<organism evidence="1 2">
    <name type="scientific">Corynebacterium pelargi</name>
    <dbReference type="NCBI Taxonomy" id="1471400"/>
    <lineage>
        <taxon>Bacteria</taxon>
        <taxon>Bacillati</taxon>
        <taxon>Actinomycetota</taxon>
        <taxon>Actinomycetes</taxon>
        <taxon>Mycobacteriales</taxon>
        <taxon>Corynebacteriaceae</taxon>
        <taxon>Corynebacterium</taxon>
    </lineage>
</organism>
<dbReference type="Proteomes" id="UP000288929">
    <property type="component" value="Chromosome"/>
</dbReference>
<gene>
    <name evidence="1" type="ORF">CPELA_06855</name>
</gene>
<reference evidence="1 2" key="1">
    <citation type="submission" date="2019-01" db="EMBL/GenBank/DDBJ databases">
        <authorList>
            <person name="Ruckert C."/>
            <person name="Busche T."/>
            <person name="Kalinowski J."/>
        </authorList>
    </citation>
    <scope>NUCLEOTIDE SEQUENCE [LARGE SCALE GENOMIC DNA]</scope>
    <source>
        <strain evidence="1 2">136/3</strain>
    </source>
</reference>
<name>A0A410W9J5_9CORY</name>
<keyword evidence="2" id="KW-1185">Reference proteome</keyword>
<evidence type="ECO:0000313" key="1">
    <source>
        <dbReference type="EMBL" id="QAU52633.1"/>
    </source>
</evidence>
<proteinExistence type="predicted"/>
<sequence>MYSPANRRVLAIFTTMHSMNNQHHSSTFTTDIATACAVIEQQHTDTLAKIRSIIRHPRSLARPQASWRPPIIALDPPTSAHGLRVAITRRRVGPNVQARVRGYGEHRRPAYVLALRFSCRQGQEVSPVLAEAWVRGIVGEANAGCVHALSDEYTPTFLWITDAQGQALHSPASLFAAFAQAA</sequence>
<dbReference type="KEGG" id="cpeg:CPELA_06855"/>
<accession>A0A410W9J5</accession>
<evidence type="ECO:0000313" key="2">
    <source>
        <dbReference type="Proteomes" id="UP000288929"/>
    </source>
</evidence>
<dbReference type="AlphaFoldDB" id="A0A410W9J5"/>
<protein>
    <submittedName>
        <fullName evidence="1">Uncharacterized protein</fullName>
    </submittedName>
</protein>